<feature type="domain" description="Helicase ATP-binding" evidence="1">
    <location>
        <begin position="182"/>
        <end position="366"/>
    </location>
</feature>
<dbReference type="CDD" id="cd18785">
    <property type="entry name" value="SF2_C"/>
    <property type="match status" value="1"/>
</dbReference>
<dbReference type="AlphaFoldDB" id="A0A2W5KXS4"/>
<dbReference type="PROSITE" id="PS51192">
    <property type="entry name" value="HELICASE_ATP_BIND_1"/>
    <property type="match status" value="1"/>
</dbReference>
<sequence length="628" mass="70223">MGQSLRDILNRFRSEAHSEREKGTYFERLTKAWLEVAPTQADQFLRVLTFADWADERREDKRDVGIDLCAQLADDPDTWCAIQCKFYAHGYRMQRADIDSFFTASGKRPFARRIIIDTTDAPWSEHAENALQDQIVPTSRIGLSDLEESGIDWDTFAKTGEAKLEPKKRIRPHQQEAIQAIAEGFAEADRGKLIMACGTGKTFTALKIAESLVGVGGRVLYLVPSLALMSQTVREWSIDTETHLRCFAVCSDTQVGVRRARNDDLADIDVHDLEIPATTYPPALAAKANIETPDRLTVVFSTYQSIQAISEAQKQYGLPEFDLIVCDEAHRTTGVTLEGDDESNFVRVHDQSFIAGKKRLYMTATPRIYGEGVRDTAREVGAEICSMNDTALYGETLFTRNFSWAVQNNLLTDYKVIVLAVDEAAISASVQSRLSDTNSELVLDDATKIIGCYRALTKADVLDEVSGDLSPMHRALAFTKDIKSSKLFTSEFARVVNEWRAFIDNETDDQTLPPLRCEVDHVDGTFNATSRSQRLSWLKEKTGDDELCRILSNARCLSEGVDVPALDAIMFLHPRKSQIDVVQSVGRVMRRAEGKRLGYVILPVGVPAGVSPEEALDNNDKYKVVWQI</sequence>
<protein>
    <submittedName>
        <fullName evidence="2">Damage-inducible protein</fullName>
    </submittedName>
</protein>
<dbReference type="EMBL" id="QFPJ01000047">
    <property type="protein sequence ID" value="PZQ20774.1"/>
    <property type="molecule type" value="Genomic_DNA"/>
</dbReference>
<dbReference type="GO" id="GO:0005829">
    <property type="term" value="C:cytosol"/>
    <property type="evidence" value="ECO:0007669"/>
    <property type="project" value="TreeGrafter"/>
</dbReference>
<dbReference type="SMART" id="SM00487">
    <property type="entry name" value="DEXDc"/>
    <property type="match status" value="1"/>
</dbReference>
<dbReference type="Pfam" id="PF00271">
    <property type="entry name" value="Helicase_C"/>
    <property type="match status" value="1"/>
</dbReference>
<evidence type="ECO:0000313" key="2">
    <source>
        <dbReference type="EMBL" id="PZQ20774.1"/>
    </source>
</evidence>
<dbReference type="InterPro" id="IPR039442">
    <property type="entry name" value="Mrr-like_dom"/>
</dbReference>
<comment type="caution">
    <text evidence="2">The sequence shown here is derived from an EMBL/GenBank/DDBJ whole genome shotgun (WGS) entry which is preliminary data.</text>
</comment>
<dbReference type="InterPro" id="IPR014001">
    <property type="entry name" value="Helicase_ATP-bd"/>
</dbReference>
<reference evidence="2 3" key="1">
    <citation type="submission" date="2017-08" db="EMBL/GenBank/DDBJ databases">
        <title>Infants hospitalized years apart are colonized by the same room-sourced microbial strains.</title>
        <authorList>
            <person name="Brooks B."/>
            <person name="Olm M.R."/>
            <person name="Firek B.A."/>
            <person name="Baker R."/>
            <person name="Thomas B.C."/>
            <person name="Morowitz M.J."/>
            <person name="Banfield J.F."/>
        </authorList>
    </citation>
    <scope>NUCLEOTIDE SEQUENCE [LARGE SCALE GENOMIC DNA]</scope>
    <source>
        <strain evidence="2">S2_005_003_R2_47</strain>
    </source>
</reference>
<dbReference type="InterPro" id="IPR011335">
    <property type="entry name" value="Restrct_endonuc-II-like"/>
</dbReference>
<dbReference type="Proteomes" id="UP000248597">
    <property type="component" value="Unassembled WGS sequence"/>
</dbReference>
<dbReference type="Gene3D" id="3.40.50.300">
    <property type="entry name" value="P-loop containing nucleotide triphosphate hydrolases"/>
    <property type="match status" value="2"/>
</dbReference>
<feature type="non-terminal residue" evidence="2">
    <location>
        <position position="628"/>
    </location>
</feature>
<name>A0A2W5KXS4_SPHMC</name>
<dbReference type="PANTHER" id="PTHR47396">
    <property type="entry name" value="TYPE I RESTRICTION ENZYME ECOKI R PROTEIN"/>
    <property type="match status" value="1"/>
</dbReference>
<dbReference type="SUPFAM" id="SSF52540">
    <property type="entry name" value="P-loop containing nucleoside triphosphate hydrolases"/>
    <property type="match status" value="2"/>
</dbReference>
<dbReference type="GO" id="GO:0016787">
    <property type="term" value="F:hydrolase activity"/>
    <property type="evidence" value="ECO:0007669"/>
    <property type="project" value="InterPro"/>
</dbReference>
<proteinExistence type="predicted"/>
<dbReference type="CDD" id="cd22333">
    <property type="entry name" value="LlaBIII_nuclease-like"/>
    <property type="match status" value="1"/>
</dbReference>
<dbReference type="SUPFAM" id="SSF52980">
    <property type="entry name" value="Restriction endonuclease-like"/>
    <property type="match status" value="1"/>
</dbReference>
<accession>A0A2W5KXS4</accession>
<dbReference type="Pfam" id="PF13156">
    <property type="entry name" value="Mrr_cat_2"/>
    <property type="match status" value="1"/>
</dbReference>
<gene>
    <name evidence="2" type="ORF">DI569_14335</name>
</gene>
<organism evidence="2 3">
    <name type="scientific">Sphingopyxis macrogoltabida</name>
    <name type="common">Sphingomonas macrogoltabidus</name>
    <dbReference type="NCBI Taxonomy" id="33050"/>
    <lineage>
        <taxon>Bacteria</taxon>
        <taxon>Pseudomonadati</taxon>
        <taxon>Pseudomonadota</taxon>
        <taxon>Alphaproteobacteria</taxon>
        <taxon>Sphingomonadales</taxon>
        <taxon>Sphingomonadaceae</taxon>
        <taxon>Sphingopyxis</taxon>
    </lineage>
</organism>
<evidence type="ECO:0000259" key="1">
    <source>
        <dbReference type="PROSITE" id="PS51192"/>
    </source>
</evidence>
<dbReference type="InterPro" id="IPR027417">
    <property type="entry name" value="P-loop_NTPase"/>
</dbReference>
<dbReference type="InterPro" id="IPR001650">
    <property type="entry name" value="Helicase_C-like"/>
</dbReference>
<dbReference type="InterPro" id="IPR006935">
    <property type="entry name" value="Helicase/UvrB_N"/>
</dbReference>
<dbReference type="InterPro" id="IPR050742">
    <property type="entry name" value="Helicase_Restrict-Modif_Enz"/>
</dbReference>
<dbReference type="Pfam" id="PF04851">
    <property type="entry name" value="ResIII"/>
    <property type="match status" value="1"/>
</dbReference>
<evidence type="ECO:0000313" key="3">
    <source>
        <dbReference type="Proteomes" id="UP000248597"/>
    </source>
</evidence>
<dbReference type="GO" id="GO:0003677">
    <property type="term" value="F:DNA binding"/>
    <property type="evidence" value="ECO:0007669"/>
    <property type="project" value="InterPro"/>
</dbReference>
<dbReference type="GO" id="GO:0005524">
    <property type="term" value="F:ATP binding"/>
    <property type="evidence" value="ECO:0007669"/>
    <property type="project" value="InterPro"/>
</dbReference>
<dbReference type="PANTHER" id="PTHR47396:SF1">
    <property type="entry name" value="ATP-DEPENDENT HELICASE IRC3-RELATED"/>
    <property type="match status" value="1"/>
</dbReference>